<keyword evidence="4" id="KW-1185">Reference proteome</keyword>
<proteinExistence type="predicted"/>
<evidence type="ECO:0000256" key="1">
    <source>
        <dbReference type="SAM" id="Phobius"/>
    </source>
</evidence>
<evidence type="ECO:0000313" key="3">
    <source>
        <dbReference type="EMBL" id="EKE76818.1"/>
    </source>
</evidence>
<comment type="caution">
    <text evidence="3">The sequence shown here is derived from an EMBL/GenBank/DDBJ whole genome shotgun (WGS) entry which is preliminary data.</text>
</comment>
<dbReference type="AlphaFoldDB" id="K2JNG6"/>
<keyword evidence="1" id="KW-1133">Transmembrane helix</keyword>
<feature type="signal peptide" evidence="2">
    <location>
        <begin position="1"/>
        <end position="27"/>
    </location>
</feature>
<keyword evidence="1" id="KW-0812">Transmembrane</keyword>
<evidence type="ECO:0000313" key="4">
    <source>
        <dbReference type="Proteomes" id="UP000006746"/>
    </source>
</evidence>
<keyword evidence="2" id="KW-0732">Signal</keyword>
<reference evidence="3 4" key="1">
    <citation type="journal article" date="2012" name="J. Bacteriol.">
        <title>Genome Sequence of Oceanibaculum indicum Type Strain P24.</title>
        <authorList>
            <person name="Lai Q."/>
            <person name="Shao Z."/>
        </authorList>
    </citation>
    <scope>NUCLEOTIDE SEQUENCE [LARGE SCALE GENOMIC DNA]</scope>
    <source>
        <strain evidence="3 4">P24</strain>
    </source>
</reference>
<dbReference type="Pfam" id="PF11157">
    <property type="entry name" value="DUF2937"/>
    <property type="match status" value="1"/>
</dbReference>
<dbReference type="InterPro" id="IPR022584">
    <property type="entry name" value="DUF2937"/>
</dbReference>
<dbReference type="eggNOG" id="ENOG502ZU3J">
    <property type="taxonomic scope" value="Bacteria"/>
</dbReference>
<evidence type="ECO:0008006" key="5">
    <source>
        <dbReference type="Google" id="ProtNLM"/>
    </source>
</evidence>
<feature type="chain" id="PRO_5003862101" description="DUF2937 family protein" evidence="2">
    <location>
        <begin position="28"/>
        <end position="183"/>
    </location>
</feature>
<sequence length="183" mass="19544">MRFIGRWLGQSLTLAAGILALALAAQAPGFAEHYMAALEQRAQEQRADIAGRIDVARRFYSLPETADARAVLLHLTEREPANAEGIRRSAQRLAALEGAHRRLVEASPLLRPLLTLPAVAGGNAVIADVADSALAGYTPRLPLSLPALAYGLAGLFLGVLLAEALVSLARMPFRRATPAPRPW</sequence>
<keyword evidence="1" id="KW-0472">Membrane</keyword>
<organism evidence="3 4">
    <name type="scientific">Oceanibaculum indicum P24</name>
    <dbReference type="NCBI Taxonomy" id="1207063"/>
    <lineage>
        <taxon>Bacteria</taxon>
        <taxon>Pseudomonadati</taxon>
        <taxon>Pseudomonadota</taxon>
        <taxon>Alphaproteobacteria</taxon>
        <taxon>Rhodospirillales</taxon>
        <taxon>Oceanibaculaceae</taxon>
        <taxon>Oceanibaculum</taxon>
    </lineage>
</organism>
<gene>
    <name evidence="3" type="ORF">P24_06436</name>
</gene>
<dbReference type="Proteomes" id="UP000006746">
    <property type="component" value="Unassembled WGS sequence"/>
</dbReference>
<dbReference type="EMBL" id="AMRL01000006">
    <property type="protein sequence ID" value="EKE76818.1"/>
    <property type="molecule type" value="Genomic_DNA"/>
</dbReference>
<protein>
    <recommendedName>
        <fullName evidence="5">DUF2937 family protein</fullName>
    </recommendedName>
</protein>
<feature type="transmembrane region" description="Helical" evidence="1">
    <location>
        <begin position="147"/>
        <end position="166"/>
    </location>
</feature>
<dbReference type="STRING" id="1207063.P24_06436"/>
<evidence type="ECO:0000256" key="2">
    <source>
        <dbReference type="SAM" id="SignalP"/>
    </source>
</evidence>
<dbReference type="RefSeq" id="WP_008943898.1">
    <property type="nucleotide sequence ID" value="NZ_AMRL01000006.1"/>
</dbReference>
<accession>K2JNG6</accession>
<name>K2JNG6_9PROT</name>